<reference evidence="1 2" key="1">
    <citation type="submission" date="2023-01" db="EMBL/GenBank/DDBJ databases">
        <title>Thalassococcus onchidii sp. nov., isolated from a marine invertebrate from the South China Sea.</title>
        <authorList>
            <person name="Xu S."/>
            <person name="Liu Z."/>
            <person name="Xu Y."/>
        </authorList>
    </citation>
    <scope>NUCLEOTIDE SEQUENCE [LARGE SCALE GENOMIC DNA]</scope>
    <source>
        <strain evidence="1 2">KCTC 32084</strain>
    </source>
</reference>
<dbReference type="RefSeq" id="WP_271433576.1">
    <property type="nucleotide sequence ID" value="NZ_JAQIOY010000008.1"/>
</dbReference>
<keyword evidence="2" id="KW-1185">Reference proteome</keyword>
<dbReference type="Proteomes" id="UP001210720">
    <property type="component" value="Unassembled WGS sequence"/>
</dbReference>
<dbReference type="SUPFAM" id="SSF50494">
    <property type="entry name" value="Trypsin-like serine proteases"/>
    <property type="match status" value="1"/>
</dbReference>
<proteinExistence type="predicted"/>
<dbReference type="EMBL" id="JAQIOY010000008">
    <property type="protein sequence ID" value="MDA7426217.1"/>
    <property type="molecule type" value="Genomic_DNA"/>
</dbReference>
<evidence type="ECO:0000313" key="1">
    <source>
        <dbReference type="EMBL" id="MDA7426217.1"/>
    </source>
</evidence>
<dbReference type="Pfam" id="PF13365">
    <property type="entry name" value="Trypsin_2"/>
    <property type="match status" value="1"/>
</dbReference>
<evidence type="ECO:0000313" key="2">
    <source>
        <dbReference type="Proteomes" id="UP001210720"/>
    </source>
</evidence>
<dbReference type="PRINTS" id="PR00834">
    <property type="entry name" value="PROTEASES2C"/>
</dbReference>
<gene>
    <name evidence="1" type="ORF">PFY00_15885</name>
</gene>
<protein>
    <submittedName>
        <fullName evidence="1">Serine protease</fullName>
    </submittedName>
</protein>
<organism evidence="1 2">
    <name type="scientific">Thalassococcus lentus</name>
    <dbReference type="NCBI Taxonomy" id="1210524"/>
    <lineage>
        <taxon>Bacteria</taxon>
        <taxon>Pseudomonadati</taxon>
        <taxon>Pseudomonadota</taxon>
        <taxon>Alphaproteobacteria</taxon>
        <taxon>Rhodobacterales</taxon>
        <taxon>Roseobacteraceae</taxon>
        <taxon>Thalassococcus</taxon>
    </lineage>
</organism>
<dbReference type="Gene3D" id="2.40.10.10">
    <property type="entry name" value="Trypsin-like serine proteases"/>
    <property type="match status" value="2"/>
</dbReference>
<dbReference type="InterPro" id="IPR009003">
    <property type="entry name" value="Peptidase_S1_PA"/>
</dbReference>
<dbReference type="InterPro" id="IPR001940">
    <property type="entry name" value="Peptidase_S1C"/>
</dbReference>
<sequence>MSDWIWSRLKLFVVIVSLALQFPSLAQAQEYEHLFRDFEASQLTRNEKRYLQAALAFEGHYVGLLDGDWGKLSREAISRFSLKEFGAQAEEWHMAVLAFKFFEKYDKAGWDSRYFPVADISVMLPLKELQRDPPSENFVNFRHVNSSLAVSIGVLTQSVANNVHQFTQDSHSNSKRPYSVRKDNFAVTVATLRDGTVLYTRSNFLNGLWSTVMVSARRQDKNLLSAVTSSISIGREQSFGLHEDGKLWAVIQDIFAFLESREESELGRSAALSETKRQRAASYGSGLIVSDAGHVLTNAHVIDGCKSISVDGNAAFLIDRTNDADLALLKTQMPNGKAAAVFAAEPAKLNSDVTAVGFPYAGILGGLNVTRGSVSSLKGLLGDATRMQITAPVQSGNSGGPLVASDGEVVGVVVSKLDANVVEEVTGDIPQNINFAVRGEIAKLFLSQNQVDPKLSFADDAIAPEELANKVSRFTVFVECK</sequence>
<accession>A0ABT4XW92</accession>
<dbReference type="InterPro" id="IPR043504">
    <property type="entry name" value="Peptidase_S1_PA_chymotrypsin"/>
</dbReference>
<dbReference type="PANTHER" id="PTHR43019">
    <property type="entry name" value="SERINE ENDOPROTEASE DEGS"/>
    <property type="match status" value="1"/>
</dbReference>
<comment type="caution">
    <text evidence="1">The sequence shown here is derived from an EMBL/GenBank/DDBJ whole genome shotgun (WGS) entry which is preliminary data.</text>
</comment>
<dbReference type="GO" id="GO:0006508">
    <property type="term" value="P:proteolysis"/>
    <property type="evidence" value="ECO:0007669"/>
    <property type="project" value="UniProtKB-KW"/>
</dbReference>
<keyword evidence="1" id="KW-0645">Protease</keyword>
<dbReference type="GO" id="GO:0008233">
    <property type="term" value="F:peptidase activity"/>
    <property type="evidence" value="ECO:0007669"/>
    <property type="project" value="UniProtKB-KW"/>
</dbReference>
<name>A0ABT4XW92_9RHOB</name>
<dbReference type="PANTHER" id="PTHR43019:SF23">
    <property type="entry name" value="PROTEASE DO-LIKE 5, CHLOROPLASTIC"/>
    <property type="match status" value="1"/>
</dbReference>
<keyword evidence="1" id="KW-0378">Hydrolase</keyword>